<dbReference type="HAMAP" id="MF_01588">
    <property type="entry name" value="DNA_ligase_A"/>
    <property type="match status" value="1"/>
</dbReference>
<dbReference type="InterPro" id="IPR001357">
    <property type="entry name" value="BRCT_dom"/>
</dbReference>
<organism evidence="15 16">
    <name type="scientific">Arcanobacterium bovis</name>
    <dbReference type="NCBI Taxonomy" id="2529275"/>
    <lineage>
        <taxon>Bacteria</taxon>
        <taxon>Bacillati</taxon>
        <taxon>Actinomycetota</taxon>
        <taxon>Actinomycetes</taxon>
        <taxon>Actinomycetales</taxon>
        <taxon>Actinomycetaceae</taxon>
        <taxon>Arcanobacterium</taxon>
    </lineage>
</organism>
<evidence type="ECO:0000256" key="7">
    <source>
        <dbReference type="ARBA" id="ARBA00022833"/>
    </source>
</evidence>
<feature type="binding site" evidence="13">
    <location>
        <position position="143"/>
    </location>
    <ligand>
        <name>NAD(+)</name>
        <dbReference type="ChEBI" id="CHEBI:57540"/>
    </ligand>
</feature>
<feature type="binding site" evidence="13">
    <location>
        <position position="493"/>
    </location>
    <ligand>
        <name>Zn(2+)</name>
        <dbReference type="ChEBI" id="CHEBI:29105"/>
    </ligand>
</feature>
<comment type="catalytic activity">
    <reaction evidence="11 13">
        <text>NAD(+) + (deoxyribonucleotide)n-3'-hydroxyl + 5'-phospho-(deoxyribonucleotide)m = (deoxyribonucleotide)n+m + AMP + beta-nicotinamide D-nucleotide.</text>
        <dbReference type="EC" id="6.5.1.2"/>
    </reaction>
</comment>
<dbReference type="SUPFAM" id="SSF50249">
    <property type="entry name" value="Nucleic acid-binding proteins"/>
    <property type="match status" value="1"/>
</dbReference>
<protein>
    <recommendedName>
        <fullName evidence="2 13">DNA ligase</fullName>
        <ecNumber evidence="1 13">6.5.1.2</ecNumber>
    </recommendedName>
    <alternativeName>
        <fullName evidence="13">Polydeoxyribonucleotide synthase [NAD(+)]</fullName>
    </alternativeName>
</protein>
<dbReference type="PROSITE" id="PS01055">
    <property type="entry name" value="DNA_LIGASE_N1"/>
    <property type="match status" value="1"/>
</dbReference>
<dbReference type="SMART" id="SM00532">
    <property type="entry name" value="LIGANc"/>
    <property type="match status" value="1"/>
</dbReference>
<dbReference type="Pfam" id="PF12826">
    <property type="entry name" value="HHH_2"/>
    <property type="match status" value="1"/>
</dbReference>
<gene>
    <name evidence="13" type="primary">ligA</name>
    <name evidence="15" type="ORF">EZJ44_08185</name>
</gene>
<comment type="similarity">
    <text evidence="12 13">Belongs to the NAD-dependent DNA ligase family. LigA subfamily.</text>
</comment>
<keyword evidence="16" id="KW-1185">Reference proteome</keyword>
<feature type="binding site" evidence="13">
    <location>
        <position position="180"/>
    </location>
    <ligand>
        <name>NAD(+)</name>
        <dbReference type="ChEBI" id="CHEBI:57540"/>
    </ligand>
</feature>
<dbReference type="FunFam" id="2.40.50.140:FF:000012">
    <property type="entry name" value="DNA ligase"/>
    <property type="match status" value="1"/>
</dbReference>
<keyword evidence="9 13" id="KW-0520">NAD</keyword>
<dbReference type="CDD" id="cd00114">
    <property type="entry name" value="LIGANc"/>
    <property type="match status" value="1"/>
</dbReference>
<feature type="binding site" evidence="13">
    <location>
        <position position="471"/>
    </location>
    <ligand>
        <name>Zn(2+)</name>
        <dbReference type="ChEBI" id="CHEBI:29105"/>
    </ligand>
</feature>
<dbReference type="SUPFAM" id="SSF56091">
    <property type="entry name" value="DNA ligase/mRNA capping enzyme, catalytic domain"/>
    <property type="match status" value="2"/>
</dbReference>
<dbReference type="Pfam" id="PF03119">
    <property type="entry name" value="DNA_ligase_ZBD"/>
    <property type="match status" value="1"/>
</dbReference>
<dbReference type="PANTHER" id="PTHR23389:SF9">
    <property type="entry name" value="DNA LIGASE"/>
    <property type="match status" value="1"/>
</dbReference>
<dbReference type="InterPro" id="IPR004149">
    <property type="entry name" value="Znf_DNAligase_C4"/>
</dbReference>
<feature type="binding site" evidence="13">
    <location>
        <position position="468"/>
    </location>
    <ligand>
        <name>Zn(2+)</name>
        <dbReference type="ChEBI" id="CHEBI:29105"/>
    </ligand>
</feature>
<dbReference type="GO" id="GO:0046872">
    <property type="term" value="F:metal ion binding"/>
    <property type="evidence" value="ECO:0007669"/>
    <property type="project" value="UniProtKB-KW"/>
</dbReference>
<feature type="active site" description="N6-AMP-lysine intermediate" evidence="13">
    <location>
        <position position="122"/>
    </location>
</feature>
<dbReference type="Gene3D" id="1.10.150.20">
    <property type="entry name" value="5' to 3' exonuclease, C-terminal subdomain"/>
    <property type="match status" value="2"/>
</dbReference>
<keyword evidence="8 13" id="KW-0460">Magnesium</keyword>
<dbReference type="SUPFAM" id="SSF47781">
    <property type="entry name" value="RuvA domain 2-like"/>
    <property type="match status" value="2"/>
</dbReference>
<evidence type="ECO:0000256" key="9">
    <source>
        <dbReference type="ARBA" id="ARBA00023027"/>
    </source>
</evidence>
<dbReference type="PROSITE" id="PS50172">
    <property type="entry name" value="BRCT"/>
    <property type="match status" value="1"/>
</dbReference>
<comment type="caution">
    <text evidence="15">The sequence shown here is derived from an EMBL/GenBank/DDBJ whole genome shotgun (WGS) entry which is preliminary data.</text>
</comment>
<feature type="domain" description="BRCT" evidence="14">
    <location>
        <begin position="768"/>
        <end position="851"/>
    </location>
</feature>
<dbReference type="SUPFAM" id="SSF52113">
    <property type="entry name" value="BRCT domain"/>
    <property type="match status" value="1"/>
</dbReference>
<dbReference type="CDD" id="cd17748">
    <property type="entry name" value="BRCT_DNA_ligase_like"/>
    <property type="match status" value="1"/>
</dbReference>
<comment type="function">
    <text evidence="13">DNA ligase that catalyzes the formation of phosphodiester linkages between 5'-phosphoryl and 3'-hydroxyl groups in double-stranded DNA using NAD as a coenzyme and as the energy source for the reaction. It is essential for DNA replication and repair of damaged DNA.</text>
</comment>
<feature type="binding site" evidence="13">
    <location>
        <position position="120"/>
    </location>
    <ligand>
        <name>NAD(+)</name>
        <dbReference type="ChEBI" id="CHEBI:57540"/>
    </ligand>
</feature>
<sequence length="851" mass="93513">MSVSEGLSFESAQARWNELAAILSAAQEAYHSTAEPIMVDAQYDTLIHELRTIEDQFPQLWNPDSPTMKVGSKVTGANTPSLKHRERMYSLQDVFSKEELRAWYTSLMNDVPADSRFTAEVKIDGLALNLTYRNGQLESAATRGDGVEGEDVTRNALAISAIPAALAGTDFPELVEVRGEVFFPVKAFEEFNSLVEQRNMLVEERNAAISQTNAQIRKENARIRKENLARGEADQLPLLPLRRRENKLKTFVNPRNAAAGSLRQDDNSGFAIRSLAFIAHGIGALEGASPSLMKALETQEGVYEVFRSWGLPISPQTEILSSIEEIERFLDSYEGKRNSLEHEFDGVVIKLEDRRIQQELGFTTRVPKWAVAYKYPPMEVQTRLLDIRVQVGRTGRVTPFAVMEPVEVAGSTVSQATLHNPTEVKRKGVLIGDMVVLRKAGDIIPEVLGPILSARDGSEREFVMPSVCPACGGPVRASKEDDVDLRCQNTRSCPAQLTQRIVHIASRGALDIEALGDETARWLANPDSSRDDALLALATGHTVDFRDFDGNKKALSLSLKERQELGIVDDDGALLDTEHTVAPHVLEGLNFPPAQIPVLESEAGLFDLAVEDLRDVWQWQEVRKGGAPTGDYKYVRAAWTKPRAKKLPPSEEFPHGNTIVVSEPSKTILKALAEVEVAKSKELWRKIVALNIRHVGPVASKALAQRFGSLDAILEAGLDEISQVEGVGEVIGQSLLQWFEVDWHQEIIENWKKAGVSFADDASASASSVPQTLAGLTIVATGSFQNFTRDSINETIERHGGKAAGSVSRRTSLVVVGENAGSKATKALDLGVPTYSEEQFEELVRTGNTLE</sequence>
<reference evidence="15 16" key="1">
    <citation type="submission" date="2019-02" db="EMBL/GenBank/DDBJ databases">
        <title>Arcanobacterium bovis sp. nov., isolated from the milk of a cow with mastitis.</title>
        <authorList>
            <person name="Sammra O."/>
            <person name="Foster G."/>
            <person name="Hassan A."/>
            <person name="Alssahen M."/>
            <person name="Laemmler C."/>
            <person name="Borowiak M."/>
            <person name="Malorny B."/>
            <person name="Abdulmawjood A."/>
        </authorList>
    </citation>
    <scope>NUCLEOTIDE SEQUENCE [LARGE SCALE GENOMIC DNA]</scope>
    <source>
        <strain evidence="15 16">C605018/01/1</strain>
    </source>
</reference>
<dbReference type="Pfam" id="PF01653">
    <property type="entry name" value="DNA_ligase_aden"/>
    <property type="match status" value="2"/>
</dbReference>
<keyword evidence="13" id="KW-0464">Manganese</keyword>
<dbReference type="Proteomes" id="UP000293036">
    <property type="component" value="Unassembled WGS sequence"/>
</dbReference>
<dbReference type="GO" id="GO:0005829">
    <property type="term" value="C:cytosol"/>
    <property type="evidence" value="ECO:0007669"/>
    <property type="project" value="TreeGrafter"/>
</dbReference>
<dbReference type="InterPro" id="IPR004150">
    <property type="entry name" value="NAD_DNA_ligase_OB"/>
</dbReference>
<evidence type="ECO:0000256" key="11">
    <source>
        <dbReference type="ARBA" id="ARBA00034005"/>
    </source>
</evidence>
<evidence type="ECO:0000256" key="10">
    <source>
        <dbReference type="ARBA" id="ARBA00023204"/>
    </source>
</evidence>
<evidence type="ECO:0000256" key="12">
    <source>
        <dbReference type="ARBA" id="ARBA00060881"/>
    </source>
</evidence>
<dbReference type="AlphaFoldDB" id="A0A4Q9V0F6"/>
<dbReference type="InterPro" id="IPR041663">
    <property type="entry name" value="DisA/LigA_HHH"/>
</dbReference>
<keyword evidence="5 13" id="KW-0479">Metal-binding</keyword>
<dbReference type="EC" id="6.5.1.2" evidence="1 13"/>
<dbReference type="InterPro" id="IPR036420">
    <property type="entry name" value="BRCT_dom_sf"/>
</dbReference>
<keyword evidence="4 13" id="KW-0235">DNA replication</keyword>
<dbReference type="Gene3D" id="1.10.287.610">
    <property type="entry name" value="Helix hairpin bin"/>
    <property type="match status" value="1"/>
</dbReference>
<evidence type="ECO:0000256" key="2">
    <source>
        <dbReference type="ARBA" id="ARBA00013308"/>
    </source>
</evidence>
<keyword evidence="7 13" id="KW-0862">Zinc</keyword>
<evidence type="ECO:0000313" key="16">
    <source>
        <dbReference type="Proteomes" id="UP000293036"/>
    </source>
</evidence>
<dbReference type="InterPro" id="IPR033136">
    <property type="entry name" value="DNA_ligase_CS"/>
</dbReference>
<dbReference type="Gene3D" id="2.40.50.140">
    <property type="entry name" value="Nucleic acid-binding proteins"/>
    <property type="match status" value="1"/>
</dbReference>
<evidence type="ECO:0000256" key="8">
    <source>
        <dbReference type="ARBA" id="ARBA00022842"/>
    </source>
</evidence>
<evidence type="ECO:0000256" key="4">
    <source>
        <dbReference type="ARBA" id="ARBA00022705"/>
    </source>
</evidence>
<dbReference type="Gene3D" id="3.30.470.30">
    <property type="entry name" value="DNA ligase/mRNA capping enzyme"/>
    <property type="match status" value="1"/>
</dbReference>
<evidence type="ECO:0000256" key="5">
    <source>
        <dbReference type="ARBA" id="ARBA00022723"/>
    </source>
</evidence>
<name>A0A4Q9V0F6_9ACTO</name>
<feature type="binding site" evidence="13">
    <location>
        <position position="374"/>
    </location>
    <ligand>
        <name>NAD(+)</name>
        <dbReference type="ChEBI" id="CHEBI:57540"/>
    </ligand>
</feature>
<feature type="binding site" evidence="13">
    <location>
        <position position="487"/>
    </location>
    <ligand>
        <name>Zn(2+)</name>
        <dbReference type="ChEBI" id="CHEBI:29105"/>
    </ligand>
</feature>
<dbReference type="InterPro" id="IPR001679">
    <property type="entry name" value="DNA_ligase"/>
</dbReference>
<proteinExistence type="inferred from homology"/>
<keyword evidence="3 13" id="KW-0436">Ligase</keyword>
<comment type="cofactor">
    <cofactor evidence="13">
        <name>Mg(2+)</name>
        <dbReference type="ChEBI" id="CHEBI:18420"/>
    </cofactor>
    <cofactor evidence="13">
        <name>Mn(2+)</name>
        <dbReference type="ChEBI" id="CHEBI:29035"/>
    </cofactor>
</comment>
<dbReference type="OrthoDB" id="9759736at2"/>
<dbReference type="SMART" id="SM00292">
    <property type="entry name" value="BRCT"/>
    <property type="match status" value="1"/>
</dbReference>
<dbReference type="PANTHER" id="PTHR23389">
    <property type="entry name" value="CHROMOSOME TRANSMISSION FIDELITY FACTOR 18"/>
    <property type="match status" value="1"/>
</dbReference>
<feature type="binding site" evidence="13">
    <location>
        <begin position="40"/>
        <end position="44"/>
    </location>
    <ligand>
        <name>NAD(+)</name>
        <dbReference type="ChEBI" id="CHEBI:57540"/>
    </ligand>
</feature>
<keyword evidence="10 13" id="KW-0234">DNA repair</keyword>
<dbReference type="EMBL" id="SJDT01000008">
    <property type="protein sequence ID" value="TBW20818.1"/>
    <property type="molecule type" value="Genomic_DNA"/>
</dbReference>
<dbReference type="InterPro" id="IPR010994">
    <property type="entry name" value="RuvA_2-like"/>
</dbReference>
<evidence type="ECO:0000256" key="1">
    <source>
        <dbReference type="ARBA" id="ARBA00012722"/>
    </source>
</evidence>
<accession>A0A4Q9V0F6</accession>
<evidence type="ECO:0000259" key="14">
    <source>
        <dbReference type="PROSITE" id="PS50172"/>
    </source>
</evidence>
<evidence type="ECO:0000313" key="15">
    <source>
        <dbReference type="EMBL" id="TBW20818.1"/>
    </source>
</evidence>
<dbReference type="InterPro" id="IPR018239">
    <property type="entry name" value="DNA_ligase_AS"/>
</dbReference>
<dbReference type="Gene3D" id="6.20.10.30">
    <property type="match status" value="1"/>
</dbReference>
<dbReference type="Gene3D" id="3.40.50.10190">
    <property type="entry name" value="BRCT domain"/>
    <property type="match status" value="1"/>
</dbReference>
<dbReference type="GO" id="GO:0003911">
    <property type="term" value="F:DNA ligase (NAD+) activity"/>
    <property type="evidence" value="ECO:0007669"/>
    <property type="project" value="UniProtKB-UniRule"/>
</dbReference>
<dbReference type="InterPro" id="IPR012340">
    <property type="entry name" value="NA-bd_OB-fold"/>
</dbReference>
<evidence type="ECO:0000256" key="3">
    <source>
        <dbReference type="ARBA" id="ARBA00022598"/>
    </source>
</evidence>
<evidence type="ECO:0000256" key="13">
    <source>
        <dbReference type="HAMAP-Rule" id="MF_01588"/>
    </source>
</evidence>
<dbReference type="Pfam" id="PF00533">
    <property type="entry name" value="BRCT"/>
    <property type="match status" value="1"/>
</dbReference>
<dbReference type="RefSeq" id="WP_131282362.1">
    <property type="nucleotide sequence ID" value="NZ_JBHSLR010000001.1"/>
</dbReference>
<dbReference type="PROSITE" id="PS01056">
    <property type="entry name" value="DNA_LIGASE_N2"/>
    <property type="match status" value="1"/>
</dbReference>
<dbReference type="InterPro" id="IPR013840">
    <property type="entry name" value="DNAligase_N"/>
</dbReference>
<dbReference type="GO" id="GO:0006281">
    <property type="term" value="P:DNA repair"/>
    <property type="evidence" value="ECO:0007669"/>
    <property type="project" value="UniProtKB-KW"/>
</dbReference>
<dbReference type="GO" id="GO:0006260">
    <property type="term" value="P:DNA replication"/>
    <property type="evidence" value="ECO:0007669"/>
    <property type="project" value="UniProtKB-KW"/>
</dbReference>
<dbReference type="InterPro" id="IPR013839">
    <property type="entry name" value="DNAligase_adenylation"/>
</dbReference>
<feature type="binding site" evidence="13">
    <location>
        <position position="350"/>
    </location>
    <ligand>
        <name>NAD(+)</name>
        <dbReference type="ChEBI" id="CHEBI:57540"/>
    </ligand>
</feature>
<dbReference type="Pfam" id="PF03120">
    <property type="entry name" value="OB_DNA_ligase"/>
    <property type="match status" value="1"/>
</dbReference>
<feature type="binding site" evidence="13">
    <location>
        <begin position="90"/>
        <end position="91"/>
    </location>
    <ligand>
        <name>NAD(+)</name>
        <dbReference type="ChEBI" id="CHEBI:57540"/>
    </ligand>
</feature>
<keyword evidence="6 13" id="KW-0227">DNA damage</keyword>
<evidence type="ECO:0000256" key="6">
    <source>
        <dbReference type="ARBA" id="ARBA00022763"/>
    </source>
</evidence>